<evidence type="ECO:0000256" key="6">
    <source>
        <dbReference type="ARBA" id="ARBA00023001"/>
    </source>
</evidence>
<accession>A0A163DGS3</accession>
<keyword evidence="6 15" id="KW-0136">Cellulose degradation</keyword>
<keyword evidence="4" id="KW-0479">Metal-binding</keyword>
<keyword evidence="12 15" id="KW-0624">Polysaccharide degradation</keyword>
<keyword evidence="8" id="KW-0186">Copper</keyword>
<evidence type="ECO:0000313" key="19">
    <source>
        <dbReference type="EMBL" id="KZM23144.1"/>
    </source>
</evidence>
<keyword evidence="7" id="KW-0560">Oxidoreductase</keyword>
<dbReference type="STRING" id="5454.A0A163DGS3"/>
<feature type="compositionally biased region" description="Polar residues" evidence="16">
    <location>
        <begin position="269"/>
        <end position="289"/>
    </location>
</feature>
<feature type="chain" id="PRO_5007842274" description="AA9 family lytic polysaccharide monooxygenase" evidence="17">
    <location>
        <begin position="20"/>
        <end position="289"/>
    </location>
</feature>
<evidence type="ECO:0000256" key="15">
    <source>
        <dbReference type="RuleBase" id="RU368122"/>
    </source>
</evidence>
<dbReference type="GO" id="GO:0030245">
    <property type="term" value="P:cellulose catabolic process"/>
    <property type="evidence" value="ECO:0007669"/>
    <property type="project" value="UniProtKB-UniRule"/>
</dbReference>
<dbReference type="GO" id="GO:0005576">
    <property type="term" value="C:extracellular region"/>
    <property type="evidence" value="ECO:0007669"/>
    <property type="project" value="UniProtKB-SubCell"/>
</dbReference>
<sequence length="289" mass="30820">MKTTVILASVTAFAARVAGHATFPDLWVNGNNRDALDRSCSNEAIGGAHYGPVLGKNAPGSSGSDDYWGTKDLNTHCGKLDVKIPTGLAPGDYLLRAEAIALHSAGGSGGAQLTITGTGTTNPSGVSFPGAYKAYGPGILINIFQKLTQYVAPGPAVISGGTEAVAGKARSTPGKRFCYQTLTDQSHSVMTSNGSESYVQKLQHYCATNQIAQPQFQDYSDPRGVRTAWSSSVFVHGREYRAHLWRDYRYLEQSREEAAEVAWKAISGASGSPTSQPQYAYPRSYTTAR</sequence>
<evidence type="ECO:0000256" key="17">
    <source>
        <dbReference type="SAM" id="SignalP"/>
    </source>
</evidence>
<evidence type="ECO:0000256" key="13">
    <source>
        <dbReference type="ARBA" id="ARBA00044502"/>
    </source>
</evidence>
<comment type="domain">
    <text evidence="15">Has a modular structure: an endo-beta-1,4-glucanase catalytic module at the N-terminus, a linker rich in serines and threonines, and a C-terminal carbohydrate-binding module (CBM).</text>
</comment>
<dbReference type="GO" id="GO:0046872">
    <property type="term" value="F:metal ion binding"/>
    <property type="evidence" value="ECO:0007669"/>
    <property type="project" value="UniProtKB-KW"/>
</dbReference>
<name>A0A163DGS3_DIDRA</name>
<dbReference type="Gene3D" id="2.70.50.70">
    <property type="match status" value="1"/>
</dbReference>
<evidence type="ECO:0000256" key="3">
    <source>
        <dbReference type="ARBA" id="ARBA00022525"/>
    </source>
</evidence>
<comment type="caution">
    <text evidence="19">The sequence shown here is derived from an EMBL/GenBank/DDBJ whole genome shotgun (WGS) entry which is preliminary data.</text>
</comment>
<evidence type="ECO:0000256" key="9">
    <source>
        <dbReference type="ARBA" id="ARBA00023033"/>
    </source>
</evidence>
<keyword evidence="20" id="KW-1185">Reference proteome</keyword>
<organism evidence="19 20">
    <name type="scientific">Didymella rabiei</name>
    <name type="common">Chickpea ascochyta blight fungus</name>
    <name type="synonym">Mycosphaerella rabiei</name>
    <dbReference type="NCBI Taxonomy" id="5454"/>
    <lineage>
        <taxon>Eukaryota</taxon>
        <taxon>Fungi</taxon>
        <taxon>Dikarya</taxon>
        <taxon>Ascomycota</taxon>
        <taxon>Pezizomycotina</taxon>
        <taxon>Dothideomycetes</taxon>
        <taxon>Pleosporomycetidae</taxon>
        <taxon>Pleosporales</taxon>
        <taxon>Pleosporineae</taxon>
        <taxon>Didymellaceae</taxon>
        <taxon>Ascochyta</taxon>
    </lineage>
</organism>
<dbReference type="GO" id="GO:0008810">
    <property type="term" value="F:cellulase activity"/>
    <property type="evidence" value="ECO:0007669"/>
    <property type="project" value="UniProtKB-UniRule"/>
</dbReference>
<evidence type="ECO:0000256" key="8">
    <source>
        <dbReference type="ARBA" id="ARBA00023008"/>
    </source>
</evidence>
<dbReference type="GO" id="GO:0004497">
    <property type="term" value="F:monooxygenase activity"/>
    <property type="evidence" value="ECO:0007669"/>
    <property type="project" value="UniProtKB-KW"/>
</dbReference>
<evidence type="ECO:0000256" key="5">
    <source>
        <dbReference type="ARBA" id="ARBA00022729"/>
    </source>
</evidence>
<gene>
    <name evidence="19" type="ORF">ST47_g5627</name>
</gene>
<keyword evidence="11 15" id="KW-0119">Carbohydrate metabolism</keyword>
<evidence type="ECO:0000256" key="14">
    <source>
        <dbReference type="ARBA" id="ARBA00045077"/>
    </source>
</evidence>
<keyword evidence="5 17" id="KW-0732">Signal</keyword>
<comment type="cofactor">
    <cofactor evidence="1">
        <name>Cu(2+)</name>
        <dbReference type="ChEBI" id="CHEBI:29036"/>
    </cofactor>
</comment>
<evidence type="ECO:0000256" key="11">
    <source>
        <dbReference type="ARBA" id="ARBA00023277"/>
    </source>
</evidence>
<proteinExistence type="inferred from homology"/>
<evidence type="ECO:0000313" key="20">
    <source>
        <dbReference type="Proteomes" id="UP000076837"/>
    </source>
</evidence>
<dbReference type="InterPro" id="IPR049892">
    <property type="entry name" value="AA9"/>
</dbReference>
<dbReference type="Pfam" id="PF03443">
    <property type="entry name" value="AA9"/>
    <property type="match status" value="1"/>
</dbReference>
<feature type="signal peptide" evidence="17">
    <location>
        <begin position="1"/>
        <end position="19"/>
    </location>
</feature>
<evidence type="ECO:0000256" key="12">
    <source>
        <dbReference type="ARBA" id="ARBA00023326"/>
    </source>
</evidence>
<comment type="catalytic activity">
    <reaction evidence="14 15">
        <text>[(1-&gt;4)-beta-D-glucosyl]n+m + reduced acceptor + O2 = 4-dehydro-beta-D-glucosyl-[(1-&gt;4)-beta-D-glucosyl]n-1 + [(1-&gt;4)-beta-D-glucosyl]m + acceptor + H2O.</text>
        <dbReference type="EC" id="1.14.99.56"/>
    </reaction>
</comment>
<dbReference type="EMBL" id="JYNV01000200">
    <property type="protein sequence ID" value="KZM23144.1"/>
    <property type="molecule type" value="Genomic_DNA"/>
</dbReference>
<dbReference type="EC" id="1.14.99.56" evidence="15"/>
<feature type="region of interest" description="Disordered" evidence="16">
    <location>
        <begin position="266"/>
        <end position="289"/>
    </location>
</feature>
<keyword evidence="3 15" id="KW-0964">Secreted</keyword>
<evidence type="ECO:0000256" key="4">
    <source>
        <dbReference type="ARBA" id="ARBA00022723"/>
    </source>
</evidence>
<dbReference type="Proteomes" id="UP000076837">
    <property type="component" value="Unassembled WGS sequence"/>
</dbReference>
<evidence type="ECO:0000256" key="16">
    <source>
        <dbReference type="SAM" id="MobiDB-lite"/>
    </source>
</evidence>
<dbReference type="AlphaFoldDB" id="A0A163DGS3"/>
<comment type="similarity">
    <text evidence="13">Belongs to the polysaccharide monooxygenase AA9 family.</text>
</comment>
<dbReference type="InterPro" id="IPR005103">
    <property type="entry name" value="AA9_LPMO"/>
</dbReference>
<evidence type="ECO:0000259" key="18">
    <source>
        <dbReference type="Pfam" id="PF03443"/>
    </source>
</evidence>
<evidence type="ECO:0000256" key="1">
    <source>
        <dbReference type="ARBA" id="ARBA00001973"/>
    </source>
</evidence>
<protein>
    <recommendedName>
        <fullName evidence="15">AA9 family lytic polysaccharide monooxygenase</fullName>
        <ecNumber evidence="15">1.14.99.56</ecNumber>
    </recommendedName>
    <alternativeName>
        <fullName evidence="15">Endo-beta-1,4-glucanase</fullName>
    </alternativeName>
    <alternativeName>
        <fullName evidence="15">Glycosyl hydrolase 61 family protein</fullName>
    </alternativeName>
</protein>
<evidence type="ECO:0000256" key="10">
    <source>
        <dbReference type="ARBA" id="ARBA00023157"/>
    </source>
</evidence>
<keyword evidence="10 15" id="KW-1015">Disulfide bond</keyword>
<evidence type="ECO:0000256" key="2">
    <source>
        <dbReference type="ARBA" id="ARBA00004613"/>
    </source>
</evidence>
<dbReference type="SUPFAM" id="SSF54768">
    <property type="entry name" value="dsRNA-binding domain-like"/>
    <property type="match status" value="1"/>
</dbReference>
<evidence type="ECO:0000256" key="7">
    <source>
        <dbReference type="ARBA" id="ARBA00023002"/>
    </source>
</evidence>
<comment type="function">
    <text evidence="15">Lytic polysaccharide monooxygenase (LMPO) that depolymerizes crystalline and amorphous polysaccharides via the oxidation of scissile alpha- or beta-(1-4)-glycosidic bonds, yielding C1 and/or C4 oxidation products. Catalysis by LPMOs requires the reduction of the active-site copper from Cu(II) to Cu(I) by a reducing agent and H(2)O(2) or O(2) as a cosubstrate.</text>
</comment>
<keyword evidence="9" id="KW-0503">Monooxygenase</keyword>
<dbReference type="Gene3D" id="3.30.160.20">
    <property type="match status" value="1"/>
</dbReference>
<dbReference type="GO" id="GO:0030248">
    <property type="term" value="F:cellulose binding"/>
    <property type="evidence" value="ECO:0007669"/>
    <property type="project" value="UniProtKB-UniRule"/>
</dbReference>
<dbReference type="PANTHER" id="PTHR33353:SF9">
    <property type="entry name" value="ENDOGLUCANASE II"/>
    <property type="match status" value="1"/>
</dbReference>
<comment type="subcellular location">
    <subcellularLocation>
        <location evidence="2 15">Secreted</location>
    </subcellularLocation>
</comment>
<feature type="domain" description="Auxiliary Activity family 9 catalytic" evidence="18">
    <location>
        <begin position="64"/>
        <end position="148"/>
    </location>
</feature>
<reference evidence="19 20" key="1">
    <citation type="journal article" date="2016" name="Sci. Rep.">
        <title>Draft genome sequencing and secretome analysis of fungal phytopathogen Ascochyta rabiei provides insight into the necrotrophic effector repertoire.</title>
        <authorList>
            <person name="Verma S."/>
            <person name="Gazara R.K."/>
            <person name="Nizam S."/>
            <person name="Parween S."/>
            <person name="Chattopadhyay D."/>
            <person name="Verma P.K."/>
        </authorList>
    </citation>
    <scope>NUCLEOTIDE SEQUENCE [LARGE SCALE GENOMIC DNA]</scope>
    <source>
        <strain evidence="19 20">ArDII</strain>
    </source>
</reference>
<dbReference type="PANTHER" id="PTHR33353">
    <property type="entry name" value="PUTATIVE (AFU_ORTHOLOGUE AFUA_1G12560)-RELATED"/>
    <property type="match status" value="1"/>
</dbReference>